<name>A0A7C4VTM0_9BACT</name>
<evidence type="ECO:0008006" key="2">
    <source>
        <dbReference type="Google" id="ProtNLM"/>
    </source>
</evidence>
<dbReference type="AlphaFoldDB" id="A0A7C4VTM0"/>
<accession>A0A7C4VTM0</accession>
<evidence type="ECO:0000313" key="1">
    <source>
        <dbReference type="EMBL" id="HGU40624.1"/>
    </source>
</evidence>
<dbReference type="SUPFAM" id="SSF55154">
    <property type="entry name" value="CYTH-like phosphatases"/>
    <property type="match status" value="1"/>
</dbReference>
<dbReference type="InterPro" id="IPR033469">
    <property type="entry name" value="CYTH-like_dom_sf"/>
</dbReference>
<reference evidence="1" key="1">
    <citation type="journal article" date="2020" name="mSystems">
        <title>Genome- and Community-Level Interaction Insights into Carbon Utilization and Element Cycling Functions of Hydrothermarchaeota in Hydrothermal Sediment.</title>
        <authorList>
            <person name="Zhou Z."/>
            <person name="Liu Y."/>
            <person name="Xu W."/>
            <person name="Pan J."/>
            <person name="Luo Z.H."/>
            <person name="Li M."/>
        </authorList>
    </citation>
    <scope>NUCLEOTIDE SEQUENCE [LARGE SCALE GENOMIC DNA]</scope>
    <source>
        <strain evidence="1">SpSt-609</strain>
    </source>
</reference>
<proteinExistence type="predicted"/>
<sequence length="966" mass="111796">MLEREWKFLVRRDELRRLQESVEKPIRKTVGIVQWYFPAEDKSTEKRLRLEIMKQQTGMLTRWILTEKVNTDDSSVRFETERFVEPSEELLNEIKSAKVVVKQRYFLCEDPEVVIDEFLSFGDIKYEFNSENILLLEVEEKSQNIGNPEDVKELLMKFGISNVEPLWGQHAEMFKNKNLAVTTSLDPFEIIEYVRNRLLGAVFVVMAVGTSVLGLLNPKNTEGKNDGKNNTNNNPVEFLKNYAECFARSLQTAENNECHHKLAAELDLIKLLSNKGFRISRIYAMTNRPFLDEDSEINKKHLESLKQVLEDPKFAGDKKLTSILEEPNAPIQYLILKFILTLAGFEVMNMPLDYNVRTLQGASKVFKEVWRHMDKISAIAEEYGAEIIIEAASGPRLTAMALQLWALFNQKDSYIKYEGARETTRIPAVGIDWDLNYVDELASLLSAVLDKSDEVTESEFLRLPNEVARLFNRVSYVDTNNGGKKVYGGFYSFYNLSSIRKKYLDKKEMPFGYGESFINVIPQDTLSRRYLRTYLENGIIRKWSYLWIGDLIPETVEHSQRHSKRLMEFTKNLLNVMGEDFFLAPFSRGELEKEFVPGVSYRDLLYFILIVALNVHDLGHVYPKFVTPSGLIFHLDGLPSAIRDLHSELTVKLIEDRNYDILGFETAFRDNVPSLVYIFNGREKASLVEEAIKVVCRYHRGYALVDEPIKSESEFIRIFELDTRSAVDIVNEKFAGDETLQKIILFLIRWLKFIDGTDVQADRVVTESYHKNRILRTRNESLHLIERIEFCENASVNDELIMDARRIILNEVKSRLEAYDPRTKLNNDELVSELDRLSSEIESKVYGFIETVKSSKTNGYVDIPYIVQVIDTIAFKIKQFGHFEKHKAVAAVFPTFFEFDNSKAKATLHVVIIGNKLVGDGEWKFSRNQTLLKVKQSIEDEFDKAKIGDEYRAKGFFDLELNIKIW</sequence>
<organism evidence="1">
    <name type="scientific">Fervidobacterium thailandense</name>
    <dbReference type="NCBI Taxonomy" id="1008305"/>
    <lineage>
        <taxon>Bacteria</taxon>
        <taxon>Thermotogati</taxon>
        <taxon>Thermotogota</taxon>
        <taxon>Thermotogae</taxon>
        <taxon>Thermotogales</taxon>
        <taxon>Fervidobacteriaceae</taxon>
        <taxon>Fervidobacterium</taxon>
    </lineage>
</organism>
<gene>
    <name evidence="1" type="ORF">ENT77_05445</name>
</gene>
<comment type="caution">
    <text evidence="1">The sequence shown here is derived from an EMBL/GenBank/DDBJ whole genome shotgun (WGS) entry which is preliminary data.</text>
</comment>
<dbReference type="EMBL" id="DSZY01000027">
    <property type="protein sequence ID" value="HGU40624.1"/>
    <property type="molecule type" value="Genomic_DNA"/>
</dbReference>
<dbReference type="Gene3D" id="2.40.320.10">
    <property type="entry name" value="Hypothetical Protein Pfu-838710-001"/>
    <property type="match status" value="1"/>
</dbReference>
<protein>
    <recommendedName>
        <fullName evidence="2">CYTH domain-containing protein</fullName>
    </recommendedName>
</protein>